<feature type="transmembrane region" description="Helical" evidence="1">
    <location>
        <begin position="99"/>
        <end position="122"/>
    </location>
</feature>
<keyword evidence="1" id="KW-0812">Transmembrane</keyword>
<dbReference type="Proteomes" id="UP001287356">
    <property type="component" value="Unassembled WGS sequence"/>
</dbReference>
<evidence type="ECO:0000313" key="3">
    <source>
        <dbReference type="Proteomes" id="UP001287356"/>
    </source>
</evidence>
<organism evidence="2 3">
    <name type="scientific">Lasiosphaeria ovina</name>
    <dbReference type="NCBI Taxonomy" id="92902"/>
    <lineage>
        <taxon>Eukaryota</taxon>
        <taxon>Fungi</taxon>
        <taxon>Dikarya</taxon>
        <taxon>Ascomycota</taxon>
        <taxon>Pezizomycotina</taxon>
        <taxon>Sordariomycetes</taxon>
        <taxon>Sordariomycetidae</taxon>
        <taxon>Sordariales</taxon>
        <taxon>Lasiosphaeriaceae</taxon>
        <taxon>Lasiosphaeria</taxon>
    </lineage>
</organism>
<name>A0AAE0K042_9PEZI</name>
<dbReference type="EMBL" id="JAULSN010000007">
    <property type="protein sequence ID" value="KAK3367105.1"/>
    <property type="molecule type" value="Genomic_DNA"/>
</dbReference>
<keyword evidence="1" id="KW-1133">Transmembrane helix</keyword>
<proteinExistence type="predicted"/>
<reference evidence="2" key="2">
    <citation type="submission" date="2023-06" db="EMBL/GenBank/DDBJ databases">
        <authorList>
            <consortium name="Lawrence Berkeley National Laboratory"/>
            <person name="Haridas S."/>
            <person name="Hensen N."/>
            <person name="Bonometti L."/>
            <person name="Westerberg I."/>
            <person name="Brannstrom I.O."/>
            <person name="Guillou S."/>
            <person name="Cros-Aarteil S."/>
            <person name="Calhoun S."/>
            <person name="Kuo A."/>
            <person name="Mondo S."/>
            <person name="Pangilinan J."/>
            <person name="Riley R."/>
            <person name="Labutti K."/>
            <person name="Andreopoulos B."/>
            <person name="Lipzen A."/>
            <person name="Chen C."/>
            <person name="Yanf M."/>
            <person name="Daum C."/>
            <person name="Ng V."/>
            <person name="Clum A."/>
            <person name="Steindorff A."/>
            <person name="Ohm R."/>
            <person name="Martin F."/>
            <person name="Silar P."/>
            <person name="Natvig D."/>
            <person name="Lalanne C."/>
            <person name="Gautier V."/>
            <person name="Ament-Velasquez S.L."/>
            <person name="Kruys A."/>
            <person name="Hutchinson M.I."/>
            <person name="Powell A.J."/>
            <person name="Barry K."/>
            <person name="Miller A.N."/>
            <person name="Grigoriev I.V."/>
            <person name="Debuchy R."/>
            <person name="Gladieux P."/>
            <person name="Thoren M.H."/>
            <person name="Johannesson H."/>
        </authorList>
    </citation>
    <scope>NUCLEOTIDE SEQUENCE</scope>
    <source>
        <strain evidence="2">CBS 958.72</strain>
    </source>
</reference>
<keyword evidence="3" id="KW-1185">Reference proteome</keyword>
<evidence type="ECO:0000313" key="2">
    <source>
        <dbReference type="EMBL" id="KAK3367105.1"/>
    </source>
</evidence>
<accession>A0AAE0K042</accession>
<sequence>MEWLFYLPWNRKSTKGVREELGSYITLHSVFDFLRTGHVSIAQDSRTLMAEQSQNGLHLVSHGFARLGHTLEMAALRTPRGTSFFWITAGDDLPSAPGLLFSCLLPAISCAFFWVCFHFLLVRHLLDTIRNSGQGRNTFLICFGRRMEAFVSF</sequence>
<protein>
    <submittedName>
        <fullName evidence="2">Uncharacterized protein</fullName>
    </submittedName>
</protein>
<dbReference type="AlphaFoldDB" id="A0AAE0K042"/>
<evidence type="ECO:0000256" key="1">
    <source>
        <dbReference type="SAM" id="Phobius"/>
    </source>
</evidence>
<keyword evidence="1" id="KW-0472">Membrane</keyword>
<gene>
    <name evidence="2" type="ORF">B0T24DRAFT_381570</name>
</gene>
<reference evidence="2" key="1">
    <citation type="journal article" date="2023" name="Mol. Phylogenet. Evol.">
        <title>Genome-scale phylogeny and comparative genomics of the fungal order Sordariales.</title>
        <authorList>
            <person name="Hensen N."/>
            <person name="Bonometti L."/>
            <person name="Westerberg I."/>
            <person name="Brannstrom I.O."/>
            <person name="Guillou S."/>
            <person name="Cros-Aarteil S."/>
            <person name="Calhoun S."/>
            <person name="Haridas S."/>
            <person name="Kuo A."/>
            <person name="Mondo S."/>
            <person name="Pangilinan J."/>
            <person name="Riley R."/>
            <person name="LaButti K."/>
            <person name="Andreopoulos B."/>
            <person name="Lipzen A."/>
            <person name="Chen C."/>
            <person name="Yan M."/>
            <person name="Daum C."/>
            <person name="Ng V."/>
            <person name="Clum A."/>
            <person name="Steindorff A."/>
            <person name="Ohm R.A."/>
            <person name="Martin F."/>
            <person name="Silar P."/>
            <person name="Natvig D.O."/>
            <person name="Lalanne C."/>
            <person name="Gautier V."/>
            <person name="Ament-Velasquez S.L."/>
            <person name="Kruys A."/>
            <person name="Hutchinson M.I."/>
            <person name="Powell A.J."/>
            <person name="Barry K."/>
            <person name="Miller A.N."/>
            <person name="Grigoriev I.V."/>
            <person name="Debuchy R."/>
            <person name="Gladieux P."/>
            <person name="Hiltunen Thoren M."/>
            <person name="Johannesson H."/>
        </authorList>
    </citation>
    <scope>NUCLEOTIDE SEQUENCE</scope>
    <source>
        <strain evidence="2">CBS 958.72</strain>
    </source>
</reference>
<comment type="caution">
    <text evidence="2">The sequence shown here is derived from an EMBL/GenBank/DDBJ whole genome shotgun (WGS) entry which is preliminary data.</text>
</comment>